<reference evidence="3" key="1">
    <citation type="journal article" date="2017" name="Plant J.">
        <title>The pomegranate (Punica granatum L.) genome and the genomics of punicalagin biosynthesis.</title>
        <authorList>
            <person name="Qin G."/>
            <person name="Xu C."/>
            <person name="Ming R."/>
            <person name="Tang H."/>
            <person name="Guyot R."/>
            <person name="Kramer E.M."/>
            <person name="Hu Y."/>
            <person name="Yi X."/>
            <person name="Qi Y."/>
            <person name="Xu X."/>
            <person name="Gao Z."/>
            <person name="Pan H."/>
            <person name="Jian J."/>
            <person name="Tian Y."/>
            <person name="Yue Z."/>
            <person name="Xu Y."/>
        </authorList>
    </citation>
    <scope>NUCLEOTIDE SEQUENCE [LARGE SCALE GENOMIC DNA]</scope>
    <source>
        <strain evidence="3">cv. Dabenzi</strain>
    </source>
</reference>
<evidence type="ECO:0000256" key="1">
    <source>
        <dbReference type="SAM" id="MobiDB-lite"/>
    </source>
</evidence>
<organism evidence="2 3">
    <name type="scientific">Punica granatum</name>
    <name type="common">Pomegranate</name>
    <dbReference type="NCBI Taxonomy" id="22663"/>
    <lineage>
        <taxon>Eukaryota</taxon>
        <taxon>Viridiplantae</taxon>
        <taxon>Streptophyta</taxon>
        <taxon>Embryophyta</taxon>
        <taxon>Tracheophyta</taxon>
        <taxon>Spermatophyta</taxon>
        <taxon>Magnoliopsida</taxon>
        <taxon>eudicotyledons</taxon>
        <taxon>Gunneridae</taxon>
        <taxon>Pentapetalae</taxon>
        <taxon>rosids</taxon>
        <taxon>malvids</taxon>
        <taxon>Myrtales</taxon>
        <taxon>Lythraceae</taxon>
        <taxon>Punica</taxon>
    </lineage>
</organism>
<comment type="caution">
    <text evidence="2">The sequence shown here is derived from an EMBL/GenBank/DDBJ whole genome shotgun (WGS) entry which is preliminary data.</text>
</comment>
<feature type="region of interest" description="Disordered" evidence="1">
    <location>
        <begin position="35"/>
        <end position="54"/>
    </location>
</feature>
<dbReference type="AlphaFoldDB" id="A0A218XF32"/>
<evidence type="ECO:0000313" key="2">
    <source>
        <dbReference type="EMBL" id="OWM83299.1"/>
    </source>
</evidence>
<accession>A0A218XF32</accession>
<name>A0A218XF32_PUNGR</name>
<dbReference type="Proteomes" id="UP000197138">
    <property type="component" value="Unassembled WGS sequence"/>
</dbReference>
<gene>
    <name evidence="2" type="ORF">CDL15_Pgr012780</name>
</gene>
<dbReference type="EMBL" id="MTKT01001932">
    <property type="protein sequence ID" value="OWM83299.1"/>
    <property type="molecule type" value="Genomic_DNA"/>
</dbReference>
<proteinExistence type="predicted"/>
<evidence type="ECO:0000313" key="3">
    <source>
        <dbReference type="Proteomes" id="UP000197138"/>
    </source>
</evidence>
<sequence>MAICSLMLPLLRVEEEVEEAVEDSGYGPELRLQGSCKVQVPSRDLQKKESRRKK</sequence>
<protein>
    <submittedName>
        <fullName evidence="2">Uncharacterized protein</fullName>
    </submittedName>
</protein>